<sequence length="84" mass="9402">MRRAAHSRGKRLRLPHQPVQIVRITALEPGPQTYSRAHRLLYAARTKVTVLCPGAIHGHGSKHASVTGHRSNTDTHRRCLTKKP</sequence>
<evidence type="ECO:0000256" key="1">
    <source>
        <dbReference type="SAM" id="MobiDB-lite"/>
    </source>
</evidence>
<dbReference type="EMBL" id="SLVU01000003">
    <property type="protein sequence ID" value="TCN33308.1"/>
    <property type="molecule type" value="Genomic_DNA"/>
</dbReference>
<proteinExistence type="predicted"/>
<dbReference type="AlphaFoldDB" id="A0A4R2BZ56"/>
<accession>A0A4R2BZ56</accession>
<protein>
    <submittedName>
        <fullName evidence="2">Uncharacterized protein</fullName>
    </submittedName>
</protein>
<comment type="caution">
    <text evidence="2">The sequence shown here is derived from an EMBL/GenBank/DDBJ whole genome shotgun (WGS) entry which is preliminary data.</text>
</comment>
<gene>
    <name evidence="2" type="ORF">EV184_103322</name>
</gene>
<feature type="region of interest" description="Disordered" evidence="1">
    <location>
        <begin position="59"/>
        <end position="84"/>
    </location>
</feature>
<organism evidence="2 3">
    <name type="scientific">Sinorhizobium americanum</name>
    <dbReference type="NCBI Taxonomy" id="194963"/>
    <lineage>
        <taxon>Bacteria</taxon>
        <taxon>Pseudomonadati</taxon>
        <taxon>Pseudomonadota</taxon>
        <taxon>Alphaproteobacteria</taxon>
        <taxon>Hyphomicrobiales</taxon>
        <taxon>Rhizobiaceae</taxon>
        <taxon>Sinorhizobium/Ensifer group</taxon>
        <taxon>Sinorhizobium</taxon>
    </lineage>
</organism>
<reference evidence="2 3" key="1">
    <citation type="submission" date="2019-03" db="EMBL/GenBank/DDBJ databases">
        <title>Genomic Encyclopedia of Type Strains, Phase IV (KMG-V): Genome sequencing to study the core and pangenomes of soil and plant-associated prokaryotes.</title>
        <authorList>
            <person name="Whitman W."/>
        </authorList>
    </citation>
    <scope>NUCLEOTIDE SEQUENCE [LARGE SCALE GENOMIC DNA]</scope>
    <source>
        <strain evidence="2 3">23C40</strain>
    </source>
</reference>
<name>A0A4R2BZ56_9HYPH</name>
<evidence type="ECO:0000313" key="2">
    <source>
        <dbReference type="EMBL" id="TCN33308.1"/>
    </source>
</evidence>
<dbReference type="Proteomes" id="UP000295043">
    <property type="component" value="Unassembled WGS sequence"/>
</dbReference>
<evidence type="ECO:0000313" key="3">
    <source>
        <dbReference type="Proteomes" id="UP000295043"/>
    </source>
</evidence>